<keyword evidence="5" id="KW-0804">Transcription</keyword>
<dbReference type="Pfam" id="PF04542">
    <property type="entry name" value="Sigma70_r2"/>
    <property type="match status" value="1"/>
</dbReference>
<dbReference type="CDD" id="cd06171">
    <property type="entry name" value="Sigma70_r4"/>
    <property type="match status" value="1"/>
</dbReference>
<dbReference type="Gene3D" id="1.10.10.10">
    <property type="entry name" value="Winged helix-like DNA-binding domain superfamily/Winged helix DNA-binding domain"/>
    <property type="match status" value="1"/>
</dbReference>
<evidence type="ECO:0000256" key="4">
    <source>
        <dbReference type="ARBA" id="ARBA00023125"/>
    </source>
</evidence>
<dbReference type="InterPro" id="IPR036388">
    <property type="entry name" value="WH-like_DNA-bd_sf"/>
</dbReference>
<dbReference type="GO" id="GO:0016987">
    <property type="term" value="F:sigma factor activity"/>
    <property type="evidence" value="ECO:0007669"/>
    <property type="project" value="UniProtKB-KW"/>
</dbReference>
<evidence type="ECO:0000259" key="6">
    <source>
        <dbReference type="Pfam" id="PF04542"/>
    </source>
</evidence>
<feature type="domain" description="RNA polymerase sigma-70 region 2" evidence="6">
    <location>
        <begin position="42"/>
        <end position="109"/>
    </location>
</feature>
<dbReference type="InterPro" id="IPR013325">
    <property type="entry name" value="RNA_pol_sigma_r2"/>
</dbReference>
<evidence type="ECO:0000256" key="1">
    <source>
        <dbReference type="ARBA" id="ARBA00010641"/>
    </source>
</evidence>
<evidence type="ECO:0000313" key="8">
    <source>
        <dbReference type="EMBL" id="OXM15534.1"/>
    </source>
</evidence>
<evidence type="ECO:0000259" key="7">
    <source>
        <dbReference type="Pfam" id="PF08281"/>
    </source>
</evidence>
<dbReference type="InterPro" id="IPR039425">
    <property type="entry name" value="RNA_pol_sigma-70-like"/>
</dbReference>
<dbReference type="GO" id="GO:0003677">
    <property type="term" value="F:DNA binding"/>
    <property type="evidence" value="ECO:0007669"/>
    <property type="project" value="UniProtKB-KW"/>
</dbReference>
<dbReference type="PANTHER" id="PTHR43133:SF8">
    <property type="entry name" value="RNA POLYMERASE SIGMA FACTOR HI_1459-RELATED"/>
    <property type="match status" value="1"/>
</dbReference>
<keyword evidence="4" id="KW-0238">DNA-binding</keyword>
<dbReference type="EMBL" id="NMUQ01000001">
    <property type="protein sequence ID" value="OXM15534.1"/>
    <property type="molecule type" value="Genomic_DNA"/>
</dbReference>
<dbReference type="GO" id="GO:0006352">
    <property type="term" value="P:DNA-templated transcription initiation"/>
    <property type="evidence" value="ECO:0007669"/>
    <property type="project" value="InterPro"/>
</dbReference>
<name>A0A229P0R5_9BACL</name>
<dbReference type="NCBIfam" id="TIGR02937">
    <property type="entry name" value="sigma70-ECF"/>
    <property type="match status" value="1"/>
</dbReference>
<feature type="domain" description="RNA polymerase sigma factor 70 region 4 type 2" evidence="7">
    <location>
        <begin position="144"/>
        <end position="195"/>
    </location>
</feature>
<dbReference type="Proteomes" id="UP000215145">
    <property type="component" value="Unassembled WGS sequence"/>
</dbReference>
<gene>
    <name evidence="8" type="ORF">CGZ75_02005</name>
</gene>
<evidence type="ECO:0000256" key="3">
    <source>
        <dbReference type="ARBA" id="ARBA00023082"/>
    </source>
</evidence>
<dbReference type="InterPro" id="IPR014284">
    <property type="entry name" value="RNA_pol_sigma-70_dom"/>
</dbReference>
<keyword evidence="2" id="KW-0805">Transcription regulation</keyword>
<dbReference type="InterPro" id="IPR013249">
    <property type="entry name" value="RNA_pol_sigma70_r4_t2"/>
</dbReference>
<dbReference type="InterPro" id="IPR013324">
    <property type="entry name" value="RNA_pol_sigma_r3/r4-like"/>
</dbReference>
<dbReference type="InterPro" id="IPR007627">
    <property type="entry name" value="RNA_pol_sigma70_r2"/>
</dbReference>
<protein>
    <submittedName>
        <fullName evidence="8">RNA polymerase subunit sigma</fullName>
    </submittedName>
</protein>
<evidence type="ECO:0000313" key="9">
    <source>
        <dbReference type="Proteomes" id="UP000215145"/>
    </source>
</evidence>
<keyword evidence="3" id="KW-0731">Sigma factor</keyword>
<keyword evidence="9" id="KW-1185">Reference proteome</keyword>
<dbReference type="PANTHER" id="PTHR43133">
    <property type="entry name" value="RNA POLYMERASE ECF-TYPE SIGMA FACTO"/>
    <property type="match status" value="1"/>
</dbReference>
<evidence type="ECO:0000256" key="2">
    <source>
        <dbReference type="ARBA" id="ARBA00023015"/>
    </source>
</evidence>
<accession>A0A229P0R5</accession>
<sequence>MQGKPSSHSSIRTWGREAQYIRNDVEWLRAVRDSGADRFGELIDEYGEYLYRTINAVLRSPHDTEDVLQEVLLTICRTLPECRLDGFKTWITRIAVNRAIDWQRMKRRRENPAWHLPEDRPENYDQLQDQMPIVEQLIAKERLQKVQDKLEELPSDYAAVVRDYYFRRRTQEEISQERGLKPKSVESKLYRARSWMRRHWQKEDFE</sequence>
<proteinExistence type="inferred from homology"/>
<dbReference type="Pfam" id="PF08281">
    <property type="entry name" value="Sigma70_r4_2"/>
    <property type="match status" value="1"/>
</dbReference>
<dbReference type="Gene3D" id="1.10.1740.10">
    <property type="match status" value="1"/>
</dbReference>
<comment type="caution">
    <text evidence="8">The sequence shown here is derived from an EMBL/GenBank/DDBJ whole genome shotgun (WGS) entry which is preliminary data.</text>
</comment>
<dbReference type="AlphaFoldDB" id="A0A229P0R5"/>
<comment type="similarity">
    <text evidence="1">Belongs to the sigma-70 factor family. ECF subfamily.</text>
</comment>
<organism evidence="8 9">
    <name type="scientific">Paenibacillus herberti</name>
    <dbReference type="NCBI Taxonomy" id="1619309"/>
    <lineage>
        <taxon>Bacteria</taxon>
        <taxon>Bacillati</taxon>
        <taxon>Bacillota</taxon>
        <taxon>Bacilli</taxon>
        <taxon>Bacillales</taxon>
        <taxon>Paenibacillaceae</taxon>
        <taxon>Paenibacillus</taxon>
    </lineage>
</organism>
<dbReference type="SUPFAM" id="SSF88659">
    <property type="entry name" value="Sigma3 and sigma4 domains of RNA polymerase sigma factors"/>
    <property type="match status" value="1"/>
</dbReference>
<dbReference type="OrthoDB" id="9784984at2"/>
<dbReference type="SUPFAM" id="SSF88946">
    <property type="entry name" value="Sigma2 domain of RNA polymerase sigma factors"/>
    <property type="match status" value="1"/>
</dbReference>
<evidence type="ECO:0000256" key="5">
    <source>
        <dbReference type="ARBA" id="ARBA00023163"/>
    </source>
</evidence>
<reference evidence="8 9" key="1">
    <citation type="submission" date="2017-07" db="EMBL/GenBank/DDBJ databases">
        <title>Paenibacillus herberti R33 genome sequencing and assembly.</title>
        <authorList>
            <person name="Su W."/>
        </authorList>
    </citation>
    <scope>NUCLEOTIDE SEQUENCE [LARGE SCALE GENOMIC DNA]</scope>
    <source>
        <strain evidence="8 9">R33</strain>
    </source>
</reference>